<dbReference type="InterPro" id="IPR032675">
    <property type="entry name" value="LRR_dom_sf"/>
</dbReference>
<keyword evidence="1" id="KW-0677">Repeat</keyword>
<keyword evidence="4" id="KW-0418">Kinase</keyword>
<evidence type="ECO:0000313" key="4">
    <source>
        <dbReference type="EMBL" id="GBG26526.1"/>
    </source>
</evidence>
<dbReference type="Gene3D" id="2.30.30.40">
    <property type="entry name" value="SH3 Domains"/>
    <property type="match status" value="1"/>
</dbReference>
<dbReference type="InParanoid" id="A0A2R5G661"/>
<evidence type="ECO:0000256" key="2">
    <source>
        <dbReference type="SAM" id="SignalP"/>
    </source>
</evidence>
<dbReference type="Proteomes" id="UP000241890">
    <property type="component" value="Unassembled WGS sequence"/>
</dbReference>
<dbReference type="PANTHER" id="PTHR48010:SF55">
    <property type="entry name" value="OS01G0607900 PROTEIN"/>
    <property type="match status" value="1"/>
</dbReference>
<dbReference type="EMBL" id="BEYU01000021">
    <property type="protein sequence ID" value="GBG26526.1"/>
    <property type="molecule type" value="Genomic_DNA"/>
</dbReference>
<keyword evidence="4" id="KW-0675">Receptor</keyword>
<keyword evidence="5" id="KW-1185">Reference proteome</keyword>
<dbReference type="PROSITE" id="PS51416">
    <property type="entry name" value="MIB_HERC2"/>
    <property type="match status" value="1"/>
</dbReference>
<keyword evidence="4" id="KW-0808">Transferase</keyword>
<protein>
    <submittedName>
        <fullName evidence="4">Leucine-rich repeat receptor protein kinase EMS1</fullName>
    </submittedName>
</protein>
<dbReference type="SUPFAM" id="SSF159034">
    <property type="entry name" value="Mib/herc2 domain-like"/>
    <property type="match status" value="1"/>
</dbReference>
<dbReference type="PANTHER" id="PTHR48010">
    <property type="entry name" value="OS05G0588300 PROTEIN"/>
    <property type="match status" value="1"/>
</dbReference>
<dbReference type="GO" id="GO:0016567">
    <property type="term" value="P:protein ubiquitination"/>
    <property type="evidence" value="ECO:0007669"/>
    <property type="project" value="InterPro"/>
</dbReference>
<name>A0A2R5G661_9STRA</name>
<dbReference type="Pfam" id="PF13855">
    <property type="entry name" value="LRR_8"/>
    <property type="match status" value="1"/>
</dbReference>
<dbReference type="Gene3D" id="3.80.10.10">
    <property type="entry name" value="Ribonuclease Inhibitor"/>
    <property type="match status" value="1"/>
</dbReference>
<keyword evidence="2" id="KW-0732">Signal</keyword>
<evidence type="ECO:0000313" key="5">
    <source>
        <dbReference type="Proteomes" id="UP000241890"/>
    </source>
</evidence>
<accession>A0A2R5G661</accession>
<organism evidence="4 5">
    <name type="scientific">Hondaea fermentalgiana</name>
    <dbReference type="NCBI Taxonomy" id="2315210"/>
    <lineage>
        <taxon>Eukaryota</taxon>
        <taxon>Sar</taxon>
        <taxon>Stramenopiles</taxon>
        <taxon>Bigyra</taxon>
        <taxon>Labyrinthulomycetes</taxon>
        <taxon>Thraustochytrida</taxon>
        <taxon>Thraustochytriidae</taxon>
        <taxon>Hondaea</taxon>
    </lineage>
</organism>
<dbReference type="SUPFAM" id="SSF52058">
    <property type="entry name" value="L domain-like"/>
    <property type="match status" value="1"/>
</dbReference>
<reference evidence="4 5" key="1">
    <citation type="submission" date="2017-12" db="EMBL/GenBank/DDBJ databases">
        <title>Sequencing, de novo assembly and annotation of complete genome of a new Thraustochytrid species, strain FCC1311.</title>
        <authorList>
            <person name="Sedici K."/>
            <person name="Godart F."/>
            <person name="Aiese Cigliano R."/>
            <person name="Sanseverino W."/>
            <person name="Barakat M."/>
            <person name="Ortet P."/>
            <person name="Marechal E."/>
            <person name="Cagnac O."/>
            <person name="Amato A."/>
        </authorList>
    </citation>
    <scope>NUCLEOTIDE SEQUENCE [LARGE SCALE GENOMIC DNA]</scope>
</reference>
<dbReference type="FunFam" id="3.80.10.10:FF:000383">
    <property type="entry name" value="Leucine-rich repeat receptor protein kinase EMS1"/>
    <property type="match status" value="1"/>
</dbReference>
<dbReference type="GO" id="GO:0004842">
    <property type="term" value="F:ubiquitin-protein transferase activity"/>
    <property type="evidence" value="ECO:0007669"/>
    <property type="project" value="InterPro"/>
</dbReference>
<dbReference type="InterPro" id="IPR001611">
    <property type="entry name" value="Leu-rich_rpt"/>
</dbReference>
<dbReference type="Pfam" id="PF06701">
    <property type="entry name" value="MIB_HERC2"/>
    <property type="match status" value="1"/>
</dbReference>
<proteinExistence type="predicted"/>
<dbReference type="InterPro" id="IPR050994">
    <property type="entry name" value="At_inactive_RLKs"/>
</dbReference>
<comment type="caution">
    <text evidence="4">The sequence shown here is derived from an EMBL/GenBank/DDBJ whole genome shotgun (WGS) entry which is preliminary data.</text>
</comment>
<dbReference type="InterPro" id="IPR037252">
    <property type="entry name" value="Mib_Herc2_sf"/>
</dbReference>
<dbReference type="GO" id="GO:0046872">
    <property type="term" value="F:metal ion binding"/>
    <property type="evidence" value="ECO:0007669"/>
    <property type="project" value="InterPro"/>
</dbReference>
<sequence length="383" mass="42512">MRPRSLAVAAWRGSCCLLMLAAAAANVGENHEGFARGGKPLAREGAAAEENLETATDVQPLQIGQRVRRGADWVWYRQDGVPPGPGTVVQVVDWKNEQRRGIRVLWDATDEWNVYRWGAEDGRFDLKVLPDEPLVDLEALKWRPPPEAPSGACVPNEKAALSQLYRNLNGPTLWRHKAGWETLDAQVKQECTEEGLESGQDETMMMMMMVDNLGQRRRISRAAQGGYDRPRPEDADDPCLLPWEGVVCEKGHVVSLRLDRNHLRGSLASLTDLGALSNLRALDLSMNALNGSLDAITMLSNLRWLNLANNQLSGTIPDALGDLVELEWISVAHNQLEGALPASLGQLKNLSFAFFSQNRLQVSENMVPQSTISRKLLSKYYQN</sequence>
<feature type="signal peptide" evidence="2">
    <location>
        <begin position="1"/>
        <end position="25"/>
    </location>
</feature>
<feature type="domain" description="MIB/HERC2" evidence="3">
    <location>
        <begin position="53"/>
        <end position="132"/>
    </location>
</feature>
<dbReference type="GO" id="GO:0016301">
    <property type="term" value="F:kinase activity"/>
    <property type="evidence" value="ECO:0007669"/>
    <property type="project" value="UniProtKB-KW"/>
</dbReference>
<evidence type="ECO:0000259" key="3">
    <source>
        <dbReference type="PROSITE" id="PS51416"/>
    </source>
</evidence>
<evidence type="ECO:0000256" key="1">
    <source>
        <dbReference type="ARBA" id="ARBA00022737"/>
    </source>
</evidence>
<feature type="chain" id="PRO_5015356284" evidence="2">
    <location>
        <begin position="26"/>
        <end position="383"/>
    </location>
</feature>
<dbReference type="AlphaFoldDB" id="A0A2R5G661"/>
<dbReference type="InterPro" id="IPR010606">
    <property type="entry name" value="Mib_Herc2"/>
</dbReference>
<dbReference type="OrthoDB" id="205182at2759"/>
<gene>
    <name evidence="4" type="ORF">FCC1311_027472</name>
</gene>